<name>A0A231GSR9_9NOCA</name>
<accession>A0A231GSR9</accession>
<proteinExistence type="predicted"/>
<organism evidence="1 2">
    <name type="scientific">Nocardia cerradoensis</name>
    <dbReference type="NCBI Taxonomy" id="85688"/>
    <lineage>
        <taxon>Bacteria</taxon>
        <taxon>Bacillati</taxon>
        <taxon>Actinomycetota</taxon>
        <taxon>Actinomycetes</taxon>
        <taxon>Mycobacteriales</taxon>
        <taxon>Nocardiaceae</taxon>
        <taxon>Nocardia</taxon>
    </lineage>
</organism>
<comment type="caution">
    <text evidence="1">The sequence shown here is derived from an EMBL/GenBank/DDBJ whole genome shotgun (WGS) entry which is preliminary data.</text>
</comment>
<protein>
    <submittedName>
        <fullName evidence="1">Uncharacterized protein</fullName>
    </submittedName>
</protein>
<evidence type="ECO:0000313" key="1">
    <source>
        <dbReference type="EMBL" id="OXR39666.1"/>
    </source>
</evidence>
<dbReference type="Proteomes" id="UP000215506">
    <property type="component" value="Unassembled WGS sequence"/>
</dbReference>
<gene>
    <name evidence="1" type="ORF">B7C42_08271</name>
</gene>
<keyword evidence="2" id="KW-1185">Reference proteome</keyword>
<dbReference type="AlphaFoldDB" id="A0A231GSR9"/>
<dbReference type="EMBL" id="NGAF01000096">
    <property type="protein sequence ID" value="OXR39666.1"/>
    <property type="molecule type" value="Genomic_DNA"/>
</dbReference>
<reference evidence="1 2" key="1">
    <citation type="submission" date="2017-07" db="EMBL/GenBank/DDBJ databases">
        <title>First draft Genome Sequence of Nocardia cerradoensis isolated from human infection.</title>
        <authorList>
            <person name="Carrasco G."/>
        </authorList>
    </citation>
    <scope>NUCLEOTIDE SEQUENCE [LARGE SCALE GENOMIC DNA]</scope>
    <source>
        <strain evidence="1 2">CNM20130759</strain>
    </source>
</reference>
<evidence type="ECO:0000313" key="2">
    <source>
        <dbReference type="Proteomes" id="UP000215506"/>
    </source>
</evidence>
<sequence>MLRCLLAPLLHHPVITLEGHGPVYWTPIITAALYG</sequence>